<proteinExistence type="predicted"/>
<evidence type="ECO:0000313" key="1">
    <source>
        <dbReference type="EMBL" id="MCD5314881.1"/>
    </source>
</evidence>
<sequence length="64" mass="6879">MGSMSGNLRYADWVMLLLAEHEPNTTKETFCPKATVGDCPIKLVGGMNVSHRLVAEAATIELGC</sequence>
<comment type="caution">
    <text evidence="1">The sequence shown here is derived from an EMBL/GenBank/DDBJ whole genome shotgun (WGS) entry which is preliminary data.</text>
</comment>
<dbReference type="Proteomes" id="UP001138997">
    <property type="component" value="Unassembled WGS sequence"/>
</dbReference>
<name>A0A9X1NJJ2_9ACTN</name>
<gene>
    <name evidence="1" type="ORF">LR394_28665</name>
</gene>
<protein>
    <submittedName>
        <fullName evidence="1">Uncharacterized protein</fullName>
    </submittedName>
</protein>
<accession>A0A9X1NJJ2</accession>
<reference evidence="1" key="1">
    <citation type="submission" date="2021-11" db="EMBL/GenBank/DDBJ databases">
        <title>Streptomyces corallinus and Kineosporia corallina sp. nov., two new coral-derived marine actinobacteria.</title>
        <authorList>
            <person name="Buangrab K."/>
            <person name="Sutthacheep M."/>
            <person name="Yeemin T."/>
            <person name="Harunari E."/>
            <person name="Igarashi Y."/>
            <person name="Sripreechasak P."/>
            <person name="Kanchanasin P."/>
            <person name="Tanasupawat S."/>
            <person name="Phongsopitanun W."/>
        </authorList>
    </citation>
    <scope>NUCLEOTIDE SEQUENCE</scope>
    <source>
        <strain evidence="1">JCM 31032</strain>
    </source>
</reference>
<organism evidence="1 2">
    <name type="scientific">Kineosporia babensis</name>
    <dbReference type="NCBI Taxonomy" id="499548"/>
    <lineage>
        <taxon>Bacteria</taxon>
        <taxon>Bacillati</taxon>
        <taxon>Actinomycetota</taxon>
        <taxon>Actinomycetes</taxon>
        <taxon>Kineosporiales</taxon>
        <taxon>Kineosporiaceae</taxon>
        <taxon>Kineosporia</taxon>
    </lineage>
</organism>
<dbReference type="RefSeq" id="WP_231447687.1">
    <property type="nucleotide sequence ID" value="NZ_JAJOMB010000019.1"/>
</dbReference>
<evidence type="ECO:0000313" key="2">
    <source>
        <dbReference type="Proteomes" id="UP001138997"/>
    </source>
</evidence>
<dbReference type="EMBL" id="JAJOMB010000019">
    <property type="protein sequence ID" value="MCD5314881.1"/>
    <property type="molecule type" value="Genomic_DNA"/>
</dbReference>
<keyword evidence="2" id="KW-1185">Reference proteome</keyword>
<dbReference type="AlphaFoldDB" id="A0A9X1NJJ2"/>